<dbReference type="GO" id="GO:0004386">
    <property type="term" value="F:helicase activity"/>
    <property type="evidence" value="ECO:0007669"/>
    <property type="project" value="UniProtKB-KW"/>
</dbReference>
<dbReference type="Pfam" id="PF00271">
    <property type="entry name" value="Helicase_C"/>
    <property type="match status" value="1"/>
</dbReference>
<feature type="domain" description="Helicase C-terminal" evidence="4">
    <location>
        <begin position="426"/>
        <end position="580"/>
    </location>
</feature>
<dbReference type="InterPro" id="IPR000330">
    <property type="entry name" value="SNF2_N"/>
</dbReference>
<accession>A0A6M3MF64</accession>
<organism evidence="6">
    <name type="scientific">viral metagenome</name>
    <dbReference type="NCBI Taxonomy" id="1070528"/>
    <lineage>
        <taxon>unclassified sequences</taxon>
        <taxon>metagenomes</taxon>
        <taxon>organismal metagenomes</taxon>
    </lineage>
</organism>
<dbReference type="InterPro" id="IPR027417">
    <property type="entry name" value="P-loop_NTPase"/>
</dbReference>
<reference evidence="6" key="1">
    <citation type="submission" date="2020-03" db="EMBL/GenBank/DDBJ databases">
        <title>The deep terrestrial virosphere.</title>
        <authorList>
            <person name="Holmfeldt K."/>
            <person name="Nilsson E."/>
            <person name="Simone D."/>
            <person name="Lopez-Fernandez M."/>
            <person name="Wu X."/>
            <person name="de Brujin I."/>
            <person name="Lundin D."/>
            <person name="Andersson A."/>
            <person name="Bertilsson S."/>
            <person name="Dopson M."/>
        </authorList>
    </citation>
    <scope>NUCLEOTIDE SEQUENCE</scope>
    <source>
        <strain evidence="5">MM171A00607</strain>
        <strain evidence="6">MM171B00441</strain>
    </source>
</reference>
<dbReference type="PANTHER" id="PTHR45766">
    <property type="entry name" value="DNA ANNEALING HELICASE AND ENDONUCLEASE ZRANB3 FAMILY MEMBER"/>
    <property type="match status" value="1"/>
</dbReference>
<dbReference type="InterPro" id="IPR049730">
    <property type="entry name" value="SNF2/RAD54-like_C"/>
</dbReference>
<dbReference type="SMART" id="SM00490">
    <property type="entry name" value="HELICc"/>
    <property type="match status" value="1"/>
</dbReference>
<dbReference type="EMBL" id="MT143873">
    <property type="protein sequence ID" value="QJB04125.1"/>
    <property type="molecule type" value="Genomic_DNA"/>
</dbReference>
<dbReference type="Pfam" id="PF00176">
    <property type="entry name" value="SNF2-rel_dom"/>
    <property type="match status" value="1"/>
</dbReference>
<keyword evidence="1" id="KW-0378">Hydrolase</keyword>
<dbReference type="InterPro" id="IPR038718">
    <property type="entry name" value="SNF2-like_sf"/>
</dbReference>
<dbReference type="AlphaFoldDB" id="A0A6M3MF64"/>
<feature type="compositionally biased region" description="Basic and acidic residues" evidence="2">
    <location>
        <begin position="589"/>
        <end position="602"/>
    </location>
</feature>
<dbReference type="GO" id="GO:0043596">
    <property type="term" value="C:nuclear replication fork"/>
    <property type="evidence" value="ECO:0007669"/>
    <property type="project" value="TreeGrafter"/>
</dbReference>
<evidence type="ECO:0000256" key="2">
    <source>
        <dbReference type="SAM" id="MobiDB-lite"/>
    </source>
</evidence>
<dbReference type="CDD" id="cd18793">
    <property type="entry name" value="SF2_C_SNF"/>
    <property type="match status" value="1"/>
</dbReference>
<dbReference type="EMBL" id="MT143689">
    <property type="protein sequence ID" value="QJB00309.1"/>
    <property type="molecule type" value="Genomic_DNA"/>
</dbReference>
<keyword evidence="6" id="KW-0547">Nucleotide-binding</keyword>
<dbReference type="PROSITE" id="PS51192">
    <property type="entry name" value="HELICASE_ATP_BIND_1"/>
    <property type="match status" value="1"/>
</dbReference>
<gene>
    <name evidence="5" type="ORF">MM171A00607_0002</name>
    <name evidence="6" type="ORF">MM171B00441_0002</name>
</gene>
<evidence type="ECO:0000313" key="5">
    <source>
        <dbReference type="EMBL" id="QJB00309.1"/>
    </source>
</evidence>
<dbReference type="SUPFAM" id="SSF52540">
    <property type="entry name" value="P-loop containing nucleoside triphosphate hydrolases"/>
    <property type="match status" value="2"/>
</dbReference>
<protein>
    <submittedName>
        <fullName evidence="6">Putative helicase</fullName>
    </submittedName>
</protein>
<name>A0A6M3MF64_9ZZZZ</name>
<feature type="domain" description="Helicase ATP-binding" evidence="3">
    <location>
        <begin position="117"/>
        <end position="284"/>
    </location>
</feature>
<proteinExistence type="predicted"/>
<dbReference type="InterPro" id="IPR001650">
    <property type="entry name" value="Helicase_C-like"/>
</dbReference>
<evidence type="ECO:0000259" key="3">
    <source>
        <dbReference type="PROSITE" id="PS51192"/>
    </source>
</evidence>
<dbReference type="GO" id="GO:0005524">
    <property type="term" value="F:ATP binding"/>
    <property type="evidence" value="ECO:0007669"/>
    <property type="project" value="InterPro"/>
</dbReference>
<evidence type="ECO:0000313" key="6">
    <source>
        <dbReference type="EMBL" id="QJB04125.1"/>
    </source>
</evidence>
<evidence type="ECO:0000256" key="1">
    <source>
        <dbReference type="ARBA" id="ARBA00022801"/>
    </source>
</evidence>
<dbReference type="Gene3D" id="3.40.50.10810">
    <property type="entry name" value="Tandem AAA-ATPase domain"/>
    <property type="match status" value="1"/>
</dbReference>
<dbReference type="PROSITE" id="PS51194">
    <property type="entry name" value="HELICASE_CTER"/>
    <property type="match status" value="1"/>
</dbReference>
<dbReference type="InterPro" id="IPR014001">
    <property type="entry name" value="Helicase_ATP-bd"/>
</dbReference>
<sequence>MIVHAMKGGWWADSQYEENAPLKAAGWWWHPGPDGCRRKGCEACQAGLRKKWWTPFADKAARLRQVEGDVQIEWTPEAAAAVRATERSLEASRAVDAEIEVPAPEGLDYLPFQRAGIAYALARPGTLIADQMGLGKTIQALGLINAAPTVKRVLIVCPASLRINWQREAEKWLVQKWQIHVVMSAKAPPADAEIIIINPDRLKGKILDALMSRTWDLIVVDECQICKNPRAARTKKILGEPARKGKEAVPGLVDRAARKLFLTGTPILNRPIEIQPVAGALDRRQFGSFFGFAKRYAGAYQSRWGWVFDGASNLAELQDKLRASIMIRRIKSEVLTELPPKRRQIIELDLSGFEHIVGAEQESWARHEQMIADAEARTALAHAEGDDASYEAAVRDLRSATSAAFTEMARVRHETAVAKVPQVIEHVDSLLEGDEEQKVLVFAHHHDVVDALAVHWGAKSVVLTGRNKPEERDAAVQRFQNDPACRVFIGSIQAAGVGLTLTAADLVVFAELDWVPANMSQAEDRCHRIGQRRQVLVQHLVFDGSLDAQMAKTLVAKQTIMDQALDLRAERIKIEAQEPVTPSAQGHGRPREYPKATPEQREAAARGVQQLAGLCDGARKLDGAGFNRVDTRLGHELAMRSQGRPLTDGEVWLAAKMVRRYRRQLSAEIVEVLSG</sequence>
<keyword evidence="6" id="KW-0347">Helicase</keyword>
<dbReference type="GO" id="GO:0031297">
    <property type="term" value="P:replication fork processing"/>
    <property type="evidence" value="ECO:0007669"/>
    <property type="project" value="TreeGrafter"/>
</dbReference>
<dbReference type="PANTHER" id="PTHR45766:SF6">
    <property type="entry name" value="SWI_SNF-RELATED MATRIX-ASSOCIATED ACTIN-DEPENDENT REGULATOR OF CHROMATIN SUBFAMILY A-LIKE PROTEIN 1"/>
    <property type="match status" value="1"/>
</dbReference>
<dbReference type="Gene3D" id="3.40.50.300">
    <property type="entry name" value="P-loop containing nucleotide triphosphate hydrolases"/>
    <property type="match status" value="1"/>
</dbReference>
<feature type="region of interest" description="Disordered" evidence="2">
    <location>
        <begin position="578"/>
        <end position="602"/>
    </location>
</feature>
<dbReference type="SMART" id="SM00487">
    <property type="entry name" value="DEXDc"/>
    <property type="match status" value="1"/>
</dbReference>
<evidence type="ECO:0000259" key="4">
    <source>
        <dbReference type="PROSITE" id="PS51194"/>
    </source>
</evidence>
<dbReference type="GO" id="GO:0016787">
    <property type="term" value="F:hydrolase activity"/>
    <property type="evidence" value="ECO:0007669"/>
    <property type="project" value="UniProtKB-KW"/>
</dbReference>
<dbReference type="GO" id="GO:0006281">
    <property type="term" value="P:DNA repair"/>
    <property type="evidence" value="ECO:0007669"/>
    <property type="project" value="TreeGrafter"/>
</dbReference>
<keyword evidence="6" id="KW-0067">ATP-binding</keyword>